<accession>A0ABV6SSA1</accession>
<proteinExistence type="predicted"/>
<feature type="region of interest" description="Disordered" evidence="1">
    <location>
        <begin position="106"/>
        <end position="131"/>
    </location>
</feature>
<sequence>KGELAENEFRKDFTPSERVAIGEGIERELGNRLGVNQHTKEDVENFPHPAPEGKTRDIAAKAAGFGNGKTYEQAKNYCLAWCAPSSRAIWLLNSEGPPFLHVRKAGVAPRSAKPQKTIGARTTENYRRHRS</sequence>
<dbReference type="EMBL" id="JBHLSS010000146">
    <property type="protein sequence ID" value="MFC0712068.1"/>
    <property type="molecule type" value="Genomic_DNA"/>
</dbReference>
<gene>
    <name evidence="2" type="ORF">ACFFGX_21845</name>
</gene>
<comment type="caution">
    <text evidence="2">The sequence shown here is derived from an EMBL/GenBank/DDBJ whole genome shotgun (WGS) entry which is preliminary data.</text>
</comment>
<organism evidence="2 3">
    <name type="scientific">Azorhizophilus paspali</name>
    <name type="common">Azotobacter paspali</name>
    <dbReference type="NCBI Taxonomy" id="69963"/>
    <lineage>
        <taxon>Bacteria</taxon>
        <taxon>Pseudomonadati</taxon>
        <taxon>Pseudomonadota</taxon>
        <taxon>Gammaproteobacteria</taxon>
        <taxon>Pseudomonadales</taxon>
        <taxon>Pseudomonadaceae</taxon>
        <taxon>Azorhizophilus</taxon>
    </lineage>
</organism>
<name>A0ABV6SSA1_AZOPA</name>
<evidence type="ECO:0000256" key="1">
    <source>
        <dbReference type="SAM" id="MobiDB-lite"/>
    </source>
</evidence>
<reference evidence="2 3" key="1">
    <citation type="submission" date="2024-09" db="EMBL/GenBank/DDBJ databases">
        <authorList>
            <person name="Sun Q."/>
            <person name="Mori K."/>
        </authorList>
    </citation>
    <scope>NUCLEOTIDE SEQUENCE [LARGE SCALE GENOMIC DNA]</scope>
    <source>
        <strain evidence="2 3">NCAIM B.01794</strain>
    </source>
</reference>
<evidence type="ECO:0000313" key="3">
    <source>
        <dbReference type="Proteomes" id="UP001589891"/>
    </source>
</evidence>
<feature type="non-terminal residue" evidence="2">
    <location>
        <position position="1"/>
    </location>
</feature>
<dbReference type="Proteomes" id="UP001589891">
    <property type="component" value="Unassembled WGS sequence"/>
</dbReference>
<evidence type="ECO:0000313" key="2">
    <source>
        <dbReference type="EMBL" id="MFC0712068.1"/>
    </source>
</evidence>
<dbReference type="RefSeq" id="WP_376949364.1">
    <property type="nucleotide sequence ID" value="NZ_JBHLSS010000146.1"/>
</dbReference>
<protein>
    <submittedName>
        <fullName evidence="2">Uncharacterized protein</fullName>
    </submittedName>
</protein>
<keyword evidence="3" id="KW-1185">Reference proteome</keyword>